<dbReference type="RefSeq" id="WP_011115126.1">
    <property type="nucleotide sequence ID" value="NC_004917.1"/>
</dbReference>
<accession>Q7VJG1</accession>
<dbReference type="HOGENOM" id="CLU_1303468_0_0_7"/>
<protein>
    <submittedName>
        <fullName evidence="1">Uncharacterized protein</fullName>
    </submittedName>
</protein>
<dbReference type="STRING" id="235279.HH_0282"/>
<dbReference type="OrthoDB" id="1792542at2"/>
<dbReference type="eggNOG" id="ENOG502Z9WV">
    <property type="taxonomic scope" value="Bacteria"/>
</dbReference>
<reference evidence="1 2" key="1">
    <citation type="journal article" date="2003" name="Proc. Natl. Acad. Sci. U.S.A.">
        <title>The complete genome sequence of the carcinogenic bacterium Helicobacter hepaticus.</title>
        <authorList>
            <person name="Suerbaum S."/>
            <person name="Josenhans C."/>
            <person name="Sterzenbach T."/>
            <person name="Drescher B."/>
            <person name="Brandt P."/>
            <person name="Bell M."/>
            <person name="Droege M."/>
            <person name="Fartmann B."/>
            <person name="Fischer H.-P."/>
            <person name="Ge Z."/>
            <person name="Hoerster A."/>
            <person name="Holland R."/>
            <person name="Klein K."/>
            <person name="Koenig J."/>
            <person name="Macko L."/>
            <person name="Mendz G.L."/>
            <person name="Nyakatura G."/>
            <person name="Schauer D.B."/>
            <person name="Shen Z."/>
            <person name="Weber J."/>
            <person name="Frosch M."/>
            <person name="Fox J.G."/>
        </authorList>
    </citation>
    <scope>NUCLEOTIDE SEQUENCE [LARGE SCALE GENOMIC DNA]</scope>
    <source>
        <strain evidence="2">ATCC 51449 / 3B1</strain>
    </source>
</reference>
<keyword evidence="2" id="KW-1185">Reference proteome</keyword>
<proteinExistence type="predicted"/>
<sequence length="211" mass="24516">MLQRVNVTNEKALEALQQVDGIMTQVEDGRWFLVEHDVCGSDPLEGLGVGFLSTSRRHFTDDIYKSIDNKEGETFWVPDDFADCDEIEDFLARNDYIYIKVYCYDHGGLSLSRGSVCSWDSYPFGYLYLDKRQVREIFQVKRLSKKTLERAEKLLDSVLKEFDDYINGAQYNVRIFSSPDMKDFIDSHFVSGYSDLCDFLEKELSQNREIA</sequence>
<dbReference type="Proteomes" id="UP000002495">
    <property type="component" value="Chromosome"/>
</dbReference>
<dbReference type="EMBL" id="AE017125">
    <property type="protein sequence ID" value="AAP76879.1"/>
    <property type="molecule type" value="Genomic_DNA"/>
</dbReference>
<dbReference type="AlphaFoldDB" id="Q7VJG1"/>
<dbReference type="KEGG" id="hhe:HH_0282"/>
<name>Q7VJG1_HELHP</name>
<organism evidence="1 2">
    <name type="scientific">Helicobacter hepaticus (strain ATCC 51449 / 3B1)</name>
    <dbReference type="NCBI Taxonomy" id="235279"/>
    <lineage>
        <taxon>Bacteria</taxon>
        <taxon>Pseudomonadati</taxon>
        <taxon>Campylobacterota</taxon>
        <taxon>Epsilonproteobacteria</taxon>
        <taxon>Campylobacterales</taxon>
        <taxon>Helicobacteraceae</taxon>
        <taxon>Helicobacter</taxon>
    </lineage>
</organism>
<gene>
    <name evidence="1" type="ordered locus">HH_0282</name>
</gene>
<evidence type="ECO:0000313" key="2">
    <source>
        <dbReference type="Proteomes" id="UP000002495"/>
    </source>
</evidence>
<evidence type="ECO:0000313" key="1">
    <source>
        <dbReference type="EMBL" id="AAP76879.1"/>
    </source>
</evidence>